<accession>A0A081NMQ4</accession>
<dbReference type="AlphaFoldDB" id="A0A081NMQ4"/>
<dbReference type="RefSeq" id="WP_034833736.1">
    <property type="nucleotide sequence ID" value="NZ_JOKH01000001.1"/>
</dbReference>
<protein>
    <submittedName>
        <fullName evidence="2">Uncharacterized protein</fullName>
    </submittedName>
</protein>
<comment type="caution">
    <text evidence="2">The sequence shown here is derived from an EMBL/GenBank/DDBJ whole genome shotgun (WGS) entry which is preliminary data.</text>
</comment>
<dbReference type="EMBL" id="JOKH01000001">
    <property type="protein sequence ID" value="KEQ19727.1"/>
    <property type="molecule type" value="Genomic_DNA"/>
</dbReference>
<name>A0A081NMQ4_9GAMM</name>
<evidence type="ECO:0000256" key="1">
    <source>
        <dbReference type="SAM" id="MobiDB-lite"/>
    </source>
</evidence>
<reference evidence="2 3" key="1">
    <citation type="submission" date="2014-06" db="EMBL/GenBank/DDBJ databases">
        <title>Whole Genome Sequences of Three Symbiotic Endozoicomonas Bacteria.</title>
        <authorList>
            <person name="Neave M.J."/>
            <person name="Apprill A."/>
            <person name="Voolstra C.R."/>
        </authorList>
    </citation>
    <scope>NUCLEOTIDE SEQUENCE [LARGE SCALE GENOMIC DNA]</scope>
    <source>
        <strain evidence="2 3">DSM 25634</strain>
    </source>
</reference>
<gene>
    <name evidence="2" type="ORF">GZ78_07605</name>
</gene>
<keyword evidence="3" id="KW-1185">Reference proteome</keyword>
<proteinExistence type="predicted"/>
<evidence type="ECO:0000313" key="2">
    <source>
        <dbReference type="EMBL" id="KEQ19727.1"/>
    </source>
</evidence>
<dbReference type="OrthoDB" id="9807853at2"/>
<dbReference type="Proteomes" id="UP000028073">
    <property type="component" value="Unassembled WGS sequence"/>
</dbReference>
<evidence type="ECO:0000313" key="3">
    <source>
        <dbReference type="Proteomes" id="UP000028073"/>
    </source>
</evidence>
<feature type="region of interest" description="Disordered" evidence="1">
    <location>
        <begin position="58"/>
        <end position="84"/>
    </location>
</feature>
<organism evidence="2 3">
    <name type="scientific">Endozoicomonas numazuensis</name>
    <dbReference type="NCBI Taxonomy" id="1137799"/>
    <lineage>
        <taxon>Bacteria</taxon>
        <taxon>Pseudomonadati</taxon>
        <taxon>Pseudomonadota</taxon>
        <taxon>Gammaproteobacteria</taxon>
        <taxon>Oceanospirillales</taxon>
        <taxon>Endozoicomonadaceae</taxon>
        <taxon>Endozoicomonas</taxon>
    </lineage>
</organism>
<sequence length="172" mass="19257">MLTIEMLEDTAAKQKLASLVEKKLLYQDGSGRGTIYFTAQAMAEDTMLELISKGMEMERSWPEGERSGPCPEGSGPFTPSSGPLENELTALAIPIASKKRAPSEEVRQAILGLCALRTLQLEELEKLLNRSGESLRKKYLQQLIKEHKHQVDVPDQAQSPPAGLYYRWVRDR</sequence>
<dbReference type="eggNOG" id="COG3415">
    <property type="taxonomic scope" value="Bacteria"/>
</dbReference>